<organism evidence="6 7">
    <name type="scientific">Caulochytrium protostelioides</name>
    <dbReference type="NCBI Taxonomy" id="1555241"/>
    <lineage>
        <taxon>Eukaryota</taxon>
        <taxon>Fungi</taxon>
        <taxon>Fungi incertae sedis</taxon>
        <taxon>Chytridiomycota</taxon>
        <taxon>Chytridiomycota incertae sedis</taxon>
        <taxon>Chytridiomycetes</taxon>
        <taxon>Caulochytriales</taxon>
        <taxon>Caulochytriaceae</taxon>
        <taxon>Caulochytrium</taxon>
    </lineage>
</organism>
<dbReference type="Proteomes" id="UP000274922">
    <property type="component" value="Unassembled WGS sequence"/>
</dbReference>
<dbReference type="AlphaFoldDB" id="A0A4V1IU26"/>
<proteinExistence type="inferred from homology"/>
<feature type="region of interest" description="Disordered" evidence="4">
    <location>
        <begin position="225"/>
        <end position="337"/>
    </location>
</feature>
<dbReference type="PANTHER" id="PTHR15818:SF2">
    <property type="entry name" value="G-PATCH DOMAIN AND KOW MOTIFS-CONTAINING PROTEIN"/>
    <property type="match status" value="1"/>
</dbReference>
<comment type="subcellular location">
    <subcellularLocation>
        <location evidence="1">Nucleus</location>
    </subcellularLocation>
</comment>
<feature type="compositionally biased region" description="Basic residues" evidence="4">
    <location>
        <begin position="318"/>
        <end position="330"/>
    </location>
</feature>
<dbReference type="PANTHER" id="PTHR15818">
    <property type="entry name" value="G PATCH AND KOW-CONTAINING"/>
    <property type="match status" value="1"/>
</dbReference>
<evidence type="ECO:0000256" key="3">
    <source>
        <dbReference type="ARBA" id="ARBA00023242"/>
    </source>
</evidence>
<feature type="compositionally biased region" description="Low complexity" evidence="4">
    <location>
        <begin position="298"/>
        <end position="314"/>
    </location>
</feature>
<feature type="compositionally biased region" description="Pro residues" evidence="4">
    <location>
        <begin position="232"/>
        <end position="241"/>
    </location>
</feature>
<dbReference type="OrthoDB" id="5577072at2759"/>
<dbReference type="InterPro" id="IPR026822">
    <property type="entry name" value="Spp2/MOS2_G-patch"/>
</dbReference>
<comment type="similarity">
    <text evidence="2">Belongs to the SPP2 family.</text>
</comment>
<accession>A0A4V1IU26</accession>
<keyword evidence="7" id="KW-1185">Reference proteome</keyword>
<reference evidence="7" key="1">
    <citation type="journal article" date="2018" name="Nat. Microbiol.">
        <title>Leveraging single-cell genomics to expand the fungal tree of life.</title>
        <authorList>
            <person name="Ahrendt S.R."/>
            <person name="Quandt C.A."/>
            <person name="Ciobanu D."/>
            <person name="Clum A."/>
            <person name="Salamov A."/>
            <person name="Andreopoulos B."/>
            <person name="Cheng J.F."/>
            <person name="Woyke T."/>
            <person name="Pelin A."/>
            <person name="Henrissat B."/>
            <person name="Reynolds N.K."/>
            <person name="Benny G.L."/>
            <person name="Smith M.E."/>
            <person name="James T.Y."/>
            <person name="Grigoriev I.V."/>
        </authorList>
    </citation>
    <scope>NUCLEOTIDE SEQUENCE [LARGE SCALE GENOMIC DNA]</scope>
    <source>
        <strain evidence="7">ATCC 52028</strain>
    </source>
</reference>
<dbReference type="STRING" id="1555241.A0A4V1IU26"/>
<feature type="compositionally biased region" description="Low complexity" evidence="4">
    <location>
        <begin position="1"/>
        <end position="36"/>
    </location>
</feature>
<feature type="region of interest" description="Disordered" evidence="4">
    <location>
        <begin position="1"/>
        <end position="146"/>
    </location>
</feature>
<dbReference type="GO" id="GO:0005681">
    <property type="term" value="C:spliceosomal complex"/>
    <property type="evidence" value="ECO:0007669"/>
    <property type="project" value="TreeGrafter"/>
</dbReference>
<feature type="compositionally biased region" description="Low complexity" evidence="4">
    <location>
        <begin position="63"/>
        <end position="81"/>
    </location>
</feature>
<feature type="compositionally biased region" description="Low complexity" evidence="4">
    <location>
        <begin position="93"/>
        <end position="122"/>
    </location>
</feature>
<evidence type="ECO:0000256" key="4">
    <source>
        <dbReference type="SAM" id="MobiDB-lite"/>
    </source>
</evidence>
<keyword evidence="3" id="KW-0539">Nucleus</keyword>
<evidence type="ECO:0000256" key="2">
    <source>
        <dbReference type="ARBA" id="ARBA00008576"/>
    </source>
</evidence>
<feature type="compositionally biased region" description="Pro residues" evidence="4">
    <location>
        <begin position="123"/>
        <end position="135"/>
    </location>
</feature>
<protein>
    <recommendedName>
        <fullName evidence="5">Spp2/MOS2 G-patch domain-containing protein</fullName>
    </recommendedName>
</protein>
<feature type="compositionally biased region" description="Low complexity" evidence="4">
    <location>
        <begin position="242"/>
        <end position="273"/>
    </location>
</feature>
<feature type="domain" description="Spp2/MOS2 G-patch" evidence="5">
    <location>
        <begin position="178"/>
        <end position="230"/>
    </location>
</feature>
<sequence length="367" mass="36569">MSDAAAATPRPTATDGAPPTPAAAPRRVAPVRIGARLSQTTPRPPTRHVAAGFLDDDAEDADAAAAAAAAAAGPRGRGPSSGPAPPSKRLKRATSAAAFLAPTPPATTASLARASRPAAAIAPIPPPPPPPPPSSSPSAAAPAAVSILQRGAVPGLRALPDDTARYRHDLQSRPATTPMADYAAVPVAEFGIALLRGMGWTPPAGAAAPAASAPPRAVVARPPRLGIGASLAPPPPPPPPRAVVTTPPTAAAAAAASAPRPAATSPAPSRAAPHGSDAPPASRRQASRDGRAADRPRGSSPPSASVSTAVPPDGTRVRITRGRYRDRRGRVVGPGTRHADGWAVKVQCEGDPADGLVKVWADQVHPL</sequence>
<evidence type="ECO:0000256" key="1">
    <source>
        <dbReference type="ARBA" id="ARBA00004123"/>
    </source>
</evidence>
<dbReference type="EMBL" id="ML014321">
    <property type="protein sequence ID" value="RKO99087.1"/>
    <property type="molecule type" value="Genomic_DNA"/>
</dbReference>
<gene>
    <name evidence="6" type="ORF">CXG81DRAFT_20780</name>
</gene>
<dbReference type="GO" id="GO:0000398">
    <property type="term" value="P:mRNA splicing, via spliceosome"/>
    <property type="evidence" value="ECO:0007669"/>
    <property type="project" value="InterPro"/>
</dbReference>
<evidence type="ECO:0000313" key="7">
    <source>
        <dbReference type="Proteomes" id="UP000274922"/>
    </source>
</evidence>
<name>A0A4V1IU26_9FUNG</name>
<dbReference type="Pfam" id="PF12656">
    <property type="entry name" value="G-patch_2"/>
    <property type="match status" value="1"/>
</dbReference>
<evidence type="ECO:0000313" key="6">
    <source>
        <dbReference type="EMBL" id="RKO99087.1"/>
    </source>
</evidence>
<evidence type="ECO:0000259" key="5">
    <source>
        <dbReference type="Pfam" id="PF12656"/>
    </source>
</evidence>
<dbReference type="InterPro" id="IPR045166">
    <property type="entry name" value="Spp2-like"/>
</dbReference>
<feature type="compositionally biased region" description="Basic and acidic residues" evidence="4">
    <location>
        <begin position="286"/>
        <end position="297"/>
    </location>
</feature>